<evidence type="ECO:0000313" key="11">
    <source>
        <dbReference type="EMBL" id="CAB4784957.1"/>
    </source>
</evidence>
<dbReference type="EMBL" id="CAFAAR010000068">
    <property type="protein sequence ID" value="CAB4805997.1"/>
    <property type="molecule type" value="Genomic_DNA"/>
</dbReference>
<dbReference type="EMBL" id="CAEZUA010000001">
    <property type="protein sequence ID" value="CAB4579460.1"/>
    <property type="molecule type" value="Genomic_DNA"/>
</dbReference>
<dbReference type="EMBL" id="CAFBQZ010000063">
    <property type="protein sequence ID" value="CAB5073933.1"/>
    <property type="molecule type" value="Genomic_DNA"/>
</dbReference>
<keyword evidence="4 8" id="KW-0812">Transmembrane</keyword>
<dbReference type="PROSITE" id="PS50928">
    <property type="entry name" value="ABC_TM1"/>
    <property type="match status" value="1"/>
</dbReference>
<dbReference type="PANTHER" id="PTHR30614:SF0">
    <property type="entry name" value="L-CYSTINE TRANSPORT SYSTEM PERMEASE PROTEIN TCYL"/>
    <property type="match status" value="1"/>
</dbReference>
<keyword evidence="3" id="KW-1003">Cell membrane</keyword>
<feature type="transmembrane region" description="Helical" evidence="8">
    <location>
        <begin position="53"/>
        <end position="77"/>
    </location>
</feature>
<evidence type="ECO:0000313" key="12">
    <source>
        <dbReference type="EMBL" id="CAB4805997.1"/>
    </source>
</evidence>
<gene>
    <name evidence="10" type="ORF">UFOPK1773_00024</name>
    <name evidence="11" type="ORF">UFOPK2931_01014</name>
    <name evidence="12" type="ORF">UFOPK3056_00766</name>
    <name evidence="13" type="ORF">UFOPK3558_00856</name>
    <name evidence="14" type="ORF">UFOPK3916_00875</name>
    <name evidence="15" type="ORF">UFOPK4372_00797</name>
</gene>
<reference evidence="15" key="1">
    <citation type="submission" date="2020-05" db="EMBL/GenBank/DDBJ databases">
        <authorList>
            <person name="Chiriac C."/>
            <person name="Salcher M."/>
            <person name="Ghai R."/>
            <person name="Kavagutti S V."/>
        </authorList>
    </citation>
    <scope>NUCLEOTIDE SEQUENCE</scope>
</reference>
<evidence type="ECO:0000256" key="6">
    <source>
        <dbReference type="ARBA" id="ARBA00022989"/>
    </source>
</evidence>
<dbReference type="InterPro" id="IPR000515">
    <property type="entry name" value="MetI-like"/>
</dbReference>
<evidence type="ECO:0000256" key="1">
    <source>
        <dbReference type="ARBA" id="ARBA00004651"/>
    </source>
</evidence>
<organism evidence="15">
    <name type="scientific">freshwater metagenome</name>
    <dbReference type="NCBI Taxonomy" id="449393"/>
    <lineage>
        <taxon>unclassified sequences</taxon>
        <taxon>metagenomes</taxon>
        <taxon>ecological metagenomes</taxon>
    </lineage>
</organism>
<evidence type="ECO:0000256" key="3">
    <source>
        <dbReference type="ARBA" id="ARBA00022475"/>
    </source>
</evidence>
<protein>
    <submittedName>
        <fullName evidence="15">Unannotated protein</fullName>
    </submittedName>
</protein>
<keyword evidence="7 8" id="KW-0472">Membrane</keyword>
<evidence type="ECO:0000313" key="15">
    <source>
        <dbReference type="EMBL" id="CAB5073933.1"/>
    </source>
</evidence>
<keyword evidence="6 8" id="KW-1133">Transmembrane helix</keyword>
<dbReference type="Gene3D" id="1.10.3720.10">
    <property type="entry name" value="MetI-like"/>
    <property type="match status" value="1"/>
</dbReference>
<comment type="subcellular location">
    <subcellularLocation>
        <location evidence="1">Cell membrane</location>
        <topology evidence="1">Multi-pass membrane protein</topology>
    </subcellularLocation>
</comment>
<evidence type="ECO:0000256" key="4">
    <source>
        <dbReference type="ARBA" id="ARBA00022692"/>
    </source>
</evidence>
<evidence type="ECO:0000313" key="14">
    <source>
        <dbReference type="EMBL" id="CAB4978577.1"/>
    </source>
</evidence>
<name>A0A6J7V753_9ZZZZ</name>
<accession>A0A6J7V753</accession>
<evidence type="ECO:0000313" key="13">
    <source>
        <dbReference type="EMBL" id="CAB4904465.1"/>
    </source>
</evidence>
<evidence type="ECO:0000313" key="10">
    <source>
        <dbReference type="EMBL" id="CAB4579460.1"/>
    </source>
</evidence>
<evidence type="ECO:0000259" key="9">
    <source>
        <dbReference type="PROSITE" id="PS50928"/>
    </source>
</evidence>
<dbReference type="GO" id="GO:0006865">
    <property type="term" value="P:amino acid transport"/>
    <property type="evidence" value="ECO:0007669"/>
    <property type="project" value="UniProtKB-KW"/>
</dbReference>
<evidence type="ECO:0000256" key="2">
    <source>
        <dbReference type="ARBA" id="ARBA00022448"/>
    </source>
</evidence>
<keyword evidence="5" id="KW-0029">Amino-acid transport</keyword>
<dbReference type="SUPFAM" id="SSF161098">
    <property type="entry name" value="MetI-like"/>
    <property type="match status" value="1"/>
</dbReference>
<evidence type="ECO:0000256" key="8">
    <source>
        <dbReference type="SAM" id="Phobius"/>
    </source>
</evidence>
<evidence type="ECO:0000256" key="5">
    <source>
        <dbReference type="ARBA" id="ARBA00022970"/>
    </source>
</evidence>
<feature type="domain" description="ABC transmembrane type-1" evidence="9">
    <location>
        <begin position="19"/>
        <end position="204"/>
    </location>
</feature>
<dbReference type="NCBIfam" id="TIGR01726">
    <property type="entry name" value="HEQRo_perm_3TM"/>
    <property type="match status" value="1"/>
</dbReference>
<sequence>MLFNLENARNALLPLSLGLLMTILLTIICGATSLVAGVFVALGKMSKIRILRLFVSGYVTLIRATPLLVQLIFIYYAFPFIGIRLNAFLAAYIGLSLNVTAYLSEVYRGGIQAVAKGQSDAAAAIGMTPAVSMRRVIFPQAFRTLIPTLGNYMVSLFKDTSLASAVTIQELMFKGQIVAAGTYDYMTIYTLVFVFYFMVGWPAIRLVTMLEKRMQNGYSKKQVAKLAVEKEVAA</sequence>
<dbReference type="CDD" id="cd06261">
    <property type="entry name" value="TM_PBP2"/>
    <property type="match status" value="1"/>
</dbReference>
<dbReference type="InterPro" id="IPR010065">
    <property type="entry name" value="AA_ABC_transptr_permease_3TM"/>
</dbReference>
<dbReference type="PANTHER" id="PTHR30614">
    <property type="entry name" value="MEMBRANE COMPONENT OF AMINO ACID ABC TRANSPORTER"/>
    <property type="match status" value="1"/>
</dbReference>
<feature type="transmembrane region" description="Helical" evidence="8">
    <location>
        <begin position="83"/>
        <end position="103"/>
    </location>
</feature>
<dbReference type="GO" id="GO:0022857">
    <property type="term" value="F:transmembrane transporter activity"/>
    <property type="evidence" value="ECO:0007669"/>
    <property type="project" value="InterPro"/>
</dbReference>
<dbReference type="AlphaFoldDB" id="A0A6J7V753"/>
<dbReference type="InterPro" id="IPR043429">
    <property type="entry name" value="ArtM/GltK/GlnP/TcyL/YhdX-like"/>
</dbReference>
<feature type="transmembrane region" description="Helical" evidence="8">
    <location>
        <begin position="12"/>
        <end position="41"/>
    </location>
</feature>
<keyword evidence="2" id="KW-0813">Transport</keyword>
<dbReference type="EMBL" id="CAFBMI010000080">
    <property type="protein sequence ID" value="CAB4904465.1"/>
    <property type="molecule type" value="Genomic_DNA"/>
</dbReference>
<dbReference type="EMBL" id="CAFBOE010000083">
    <property type="protein sequence ID" value="CAB4978577.1"/>
    <property type="molecule type" value="Genomic_DNA"/>
</dbReference>
<proteinExistence type="predicted"/>
<dbReference type="EMBL" id="CAEZZZ010000086">
    <property type="protein sequence ID" value="CAB4784957.1"/>
    <property type="molecule type" value="Genomic_DNA"/>
</dbReference>
<evidence type="ECO:0000256" key="7">
    <source>
        <dbReference type="ARBA" id="ARBA00023136"/>
    </source>
</evidence>
<dbReference type="GO" id="GO:0043190">
    <property type="term" value="C:ATP-binding cassette (ABC) transporter complex"/>
    <property type="evidence" value="ECO:0007669"/>
    <property type="project" value="InterPro"/>
</dbReference>
<dbReference type="Pfam" id="PF00528">
    <property type="entry name" value="BPD_transp_1"/>
    <property type="match status" value="1"/>
</dbReference>
<dbReference type="InterPro" id="IPR035906">
    <property type="entry name" value="MetI-like_sf"/>
</dbReference>
<feature type="transmembrane region" description="Helical" evidence="8">
    <location>
        <begin position="182"/>
        <end position="204"/>
    </location>
</feature>